<dbReference type="EMBL" id="JAANBB010000016">
    <property type="protein sequence ID" value="KAF7555924.1"/>
    <property type="molecule type" value="Genomic_DNA"/>
</dbReference>
<dbReference type="Gene3D" id="1.20.1170.10">
    <property type="match status" value="1"/>
</dbReference>
<sequence>MSVNIVEKWNPTRKDDIALKEALQSLQKSTDSVLLSPTQQQEEDEEEKRFLLQGHSYFAVKAYVLTGKEFPVNDKRFDEKYPAKAFARLLPLDSNVHAETKKGLVAVGSSCTAFYNDKLQNIVTWSKTTLEYLTDNEDMNLYDFLMVLSDLKYQKPEDRDEAFHEALVGARGSLKLLQHEAEEGKRQANDLMNDLDKFRDATVALQPQMSALIHKYTAGPKPYLNYLNEEHQRRAQEETKSFADYNSTYDEWKSATGLAIGGSWKRLWNQYETLKRENADEHLLIESMNNMVKQFDGLEGKIQDAIKAVGVLSLMFQKQSESYEMIRSSLSGMGVIVSEEDAETRNLFIKSQIKAASKKLKQLEKAAAGFVKAILTETSLG</sequence>
<accession>A0A9P5HPH9</accession>
<dbReference type="OrthoDB" id="5066239at2759"/>
<dbReference type="AlphaFoldDB" id="A0A9P5HPH9"/>
<name>A0A9P5HPH9_9HYPO</name>
<feature type="coiled-coil region" evidence="1">
    <location>
        <begin position="346"/>
        <end position="373"/>
    </location>
</feature>
<keyword evidence="3" id="KW-1185">Reference proteome</keyword>
<proteinExistence type="predicted"/>
<dbReference type="SUPFAM" id="SSF58100">
    <property type="entry name" value="Bacterial hemolysins"/>
    <property type="match status" value="1"/>
</dbReference>
<keyword evidence="1" id="KW-0175">Coiled coil</keyword>
<feature type="coiled-coil region" evidence="1">
    <location>
        <begin position="174"/>
        <end position="201"/>
    </location>
</feature>
<protein>
    <submittedName>
        <fullName evidence="2">Uncharacterized protein</fullName>
    </submittedName>
</protein>
<comment type="caution">
    <text evidence="2">The sequence shown here is derived from an EMBL/GenBank/DDBJ whole genome shotgun (WGS) entry which is preliminary data.</text>
</comment>
<evidence type="ECO:0000313" key="3">
    <source>
        <dbReference type="Proteomes" id="UP000722485"/>
    </source>
</evidence>
<evidence type="ECO:0000256" key="1">
    <source>
        <dbReference type="SAM" id="Coils"/>
    </source>
</evidence>
<dbReference type="Proteomes" id="UP000722485">
    <property type="component" value="Unassembled WGS sequence"/>
</dbReference>
<reference evidence="2" key="1">
    <citation type="submission" date="2020-03" db="EMBL/GenBank/DDBJ databases">
        <title>Draft Genome Sequence of Cylindrodendrum hubeiense.</title>
        <authorList>
            <person name="Buettner E."/>
            <person name="Kellner H."/>
        </authorList>
    </citation>
    <scope>NUCLEOTIDE SEQUENCE</scope>
    <source>
        <strain evidence="2">IHI 201604</strain>
    </source>
</reference>
<gene>
    <name evidence="2" type="ORF">G7Z17_g1849</name>
</gene>
<organism evidence="2 3">
    <name type="scientific">Cylindrodendrum hubeiense</name>
    <dbReference type="NCBI Taxonomy" id="595255"/>
    <lineage>
        <taxon>Eukaryota</taxon>
        <taxon>Fungi</taxon>
        <taxon>Dikarya</taxon>
        <taxon>Ascomycota</taxon>
        <taxon>Pezizomycotina</taxon>
        <taxon>Sordariomycetes</taxon>
        <taxon>Hypocreomycetidae</taxon>
        <taxon>Hypocreales</taxon>
        <taxon>Nectriaceae</taxon>
        <taxon>Cylindrodendrum</taxon>
    </lineage>
</organism>
<evidence type="ECO:0000313" key="2">
    <source>
        <dbReference type="EMBL" id="KAF7555924.1"/>
    </source>
</evidence>